<dbReference type="PANTHER" id="PTHR43642:SF1">
    <property type="entry name" value="HYBRID SIGNAL TRANSDUCTION HISTIDINE KINASE G"/>
    <property type="match status" value="1"/>
</dbReference>
<dbReference type="EMBL" id="CAKOGP040001725">
    <property type="protein sequence ID" value="CAJ1947191.1"/>
    <property type="molecule type" value="Genomic_DNA"/>
</dbReference>
<feature type="domain" description="Orc1-like AAA ATPase" evidence="1">
    <location>
        <begin position="106"/>
        <end position="276"/>
    </location>
</feature>
<dbReference type="AlphaFoldDB" id="A0AAD2JG99"/>
<protein>
    <recommendedName>
        <fullName evidence="1">Orc1-like AAA ATPase domain-containing protein</fullName>
    </recommendedName>
</protein>
<dbReference type="SUPFAM" id="SSF48452">
    <property type="entry name" value="TPR-like"/>
    <property type="match status" value="1"/>
</dbReference>
<reference evidence="2" key="1">
    <citation type="submission" date="2023-08" db="EMBL/GenBank/DDBJ databases">
        <authorList>
            <person name="Audoor S."/>
            <person name="Bilcke G."/>
        </authorList>
    </citation>
    <scope>NUCLEOTIDE SEQUENCE</scope>
</reference>
<name>A0AAD2JG99_9STRA</name>
<dbReference type="InterPro" id="IPR027417">
    <property type="entry name" value="P-loop_NTPase"/>
</dbReference>
<dbReference type="Gene3D" id="3.40.50.300">
    <property type="entry name" value="P-loop containing nucleotide triphosphate hydrolases"/>
    <property type="match status" value="1"/>
</dbReference>
<organism evidence="2 3">
    <name type="scientific">Cylindrotheca closterium</name>
    <dbReference type="NCBI Taxonomy" id="2856"/>
    <lineage>
        <taxon>Eukaryota</taxon>
        <taxon>Sar</taxon>
        <taxon>Stramenopiles</taxon>
        <taxon>Ochrophyta</taxon>
        <taxon>Bacillariophyta</taxon>
        <taxon>Bacillariophyceae</taxon>
        <taxon>Bacillariophycidae</taxon>
        <taxon>Bacillariales</taxon>
        <taxon>Bacillariaceae</taxon>
        <taxon>Cylindrotheca</taxon>
    </lineage>
</organism>
<dbReference type="InterPro" id="IPR011990">
    <property type="entry name" value="TPR-like_helical_dom_sf"/>
</dbReference>
<dbReference type="PANTHER" id="PTHR43642">
    <property type="entry name" value="HYBRID SIGNAL TRANSDUCTION HISTIDINE KINASE G"/>
    <property type="match status" value="1"/>
</dbReference>
<sequence>MKENVIDSDAASITASSLRTSVTQRSNETPMVRRPSRMSKLAQARLSELTINKLKIHSVGMIGREKETELLRIRLRTLIQQANDATDDGENAQSHNNGIQTSKVKKELVLIRGFAGVGKTTLARTISKDVNSTANGFFAEGKFDLDDDRDQPYSGIAKAYSGLIQELWRTDRDMLLKIGKQLSEDLGSEVEPLTFMIPELEDAVIQQSTSSFSEGGMEGLQDRWKYSFRLLTRLLSAQMKPLVLLIDDLQWADPASLDLIECLITDTQNVNPLMVIGCYRSNEVNEDSNLSKTMESLMDRKLDFGFDISEVAVESFGGNEVNQMVMKMMDIDDEESTRDLAELCFQRTLGNPFFVIEFMSMLQREDLVTFNLGTMKWSYDIRTIADTTVSTANVVELLESRMQKMPADVRLLLQLVACLGPTWRVPIVETLWKNLAIVQSKGFEVVAVSTLIEYIEGEMLVEGCGGVKYRWVHDKVQEAAISLVETDERTMKFEMGKLLYLNLQGKELDDGLFDVTDLISNGVGGQSPDFASLCLKAGKRAMRLSAFLSSTRYVKNGIGMLPDNCWTTLQSLTLELYTLGAEVELALGHVEESKNYCSAVLSQDDIELSAKIPLRIIEIRRLSTVEIKYSETVKTCLALLKDMKYKFIWSRRLITLQAVSTLSSTIKAVKKQPKDFYLNPKRMDDRYKTIVEILNRLQYSSFHTQNIMQLILCSCHIVQLTLKHGLCEYSAKEIATLGNLEILVFQRRNNAAMFRELALSTQSHFGRPRACQAIFNVHAYSMVWLVPMQQCKEIYYEAYIKGMRNGEVDYAMWCLAYHFGYLPYVLGKPIDQIVGECPNVTMAMEEVSQTSQANAAKCYWQMWIILQNPQPNGYAISLKGEIHSIEACAGDPFLLAVHDYIECQLLLFYDDPSAADRAISGAKVFSKISPGVPDVMIETFHRGICLYVAARRTMKRKYKQHAIKIRKQIHKWKKDGVVNVVDYCIFLDAEHAALEGKYEEAESHYKKAIQFVARSGHLHHAGLFNELYSDFLWRERNDKEEARYHLQEAMRYYNDWGAYGVVERLRKSRLLE</sequence>
<proteinExistence type="predicted"/>
<dbReference type="SUPFAM" id="SSF52540">
    <property type="entry name" value="P-loop containing nucleoside triphosphate hydrolases"/>
    <property type="match status" value="1"/>
</dbReference>
<gene>
    <name evidence="2" type="ORF">CYCCA115_LOCUS11023</name>
</gene>
<evidence type="ECO:0000313" key="3">
    <source>
        <dbReference type="Proteomes" id="UP001295423"/>
    </source>
</evidence>
<evidence type="ECO:0000313" key="2">
    <source>
        <dbReference type="EMBL" id="CAJ1947191.1"/>
    </source>
</evidence>
<comment type="caution">
    <text evidence="2">The sequence shown here is derived from an EMBL/GenBank/DDBJ whole genome shotgun (WGS) entry which is preliminary data.</text>
</comment>
<dbReference type="Pfam" id="PF13191">
    <property type="entry name" value="AAA_16"/>
    <property type="match status" value="1"/>
</dbReference>
<keyword evidence="3" id="KW-1185">Reference proteome</keyword>
<dbReference type="Proteomes" id="UP001295423">
    <property type="component" value="Unassembled WGS sequence"/>
</dbReference>
<accession>A0AAD2JG99</accession>
<dbReference type="InterPro" id="IPR041664">
    <property type="entry name" value="AAA_16"/>
</dbReference>
<evidence type="ECO:0000259" key="1">
    <source>
        <dbReference type="Pfam" id="PF13191"/>
    </source>
</evidence>
<dbReference type="InterPro" id="IPR053159">
    <property type="entry name" value="Hybrid_Histidine_Kinase"/>
</dbReference>